<evidence type="ECO:0000313" key="3">
    <source>
        <dbReference type="Proteomes" id="UP000738325"/>
    </source>
</evidence>
<keyword evidence="1" id="KW-0472">Membrane</keyword>
<name>A0A9P6RRW0_9FUNG</name>
<protein>
    <submittedName>
        <fullName evidence="2">Uncharacterized protein</fullName>
    </submittedName>
</protein>
<reference evidence="2" key="1">
    <citation type="journal article" date="2020" name="Fungal Divers.">
        <title>Resolving the Mortierellaceae phylogeny through synthesis of multi-gene phylogenetics and phylogenomics.</title>
        <authorList>
            <person name="Vandepol N."/>
            <person name="Liber J."/>
            <person name="Desiro A."/>
            <person name="Na H."/>
            <person name="Kennedy M."/>
            <person name="Barry K."/>
            <person name="Grigoriev I.V."/>
            <person name="Miller A.N."/>
            <person name="O'Donnell K."/>
            <person name="Stajich J.E."/>
            <person name="Bonito G."/>
        </authorList>
    </citation>
    <scope>NUCLEOTIDE SEQUENCE</scope>
    <source>
        <strain evidence="2">REB-010B</strain>
    </source>
</reference>
<keyword evidence="1" id="KW-0812">Transmembrane</keyword>
<evidence type="ECO:0000313" key="2">
    <source>
        <dbReference type="EMBL" id="KAG0327601.1"/>
    </source>
</evidence>
<accession>A0A9P6RRW0</accession>
<keyword evidence="3" id="KW-1185">Reference proteome</keyword>
<proteinExistence type="predicted"/>
<comment type="caution">
    <text evidence="2">The sequence shown here is derived from an EMBL/GenBank/DDBJ whole genome shotgun (WGS) entry which is preliminary data.</text>
</comment>
<dbReference type="Proteomes" id="UP000738325">
    <property type="component" value="Unassembled WGS sequence"/>
</dbReference>
<gene>
    <name evidence="2" type="ORF">BGZ99_007303</name>
</gene>
<dbReference type="OrthoDB" id="165058at2759"/>
<sequence length="228" mass="24686">MKNQPETSRFNHSSGSLFVLSTRSTGIIAAVSVGLAAVARPYGSRMSNGGLLVSVGALQCCWLGANLAISFLEAPVKFLAPTPARRSLIDVGRHVFSALNKVEVVLAVFDLLGWYLLTQRSFDTRIPLPFATVIADMTRGSPPGLWKQLGMGWRQWIRFTPGVVVLALQSFGFLPAMRNLGTRFIEGLPTEHNNKVHGIYVMLEAIKIVALSVSTASIAKTLMALCSN</sequence>
<feature type="transmembrane region" description="Helical" evidence="1">
    <location>
        <begin position="20"/>
        <end position="39"/>
    </location>
</feature>
<feature type="transmembrane region" description="Helical" evidence="1">
    <location>
        <begin position="51"/>
        <end position="74"/>
    </location>
</feature>
<keyword evidence="1" id="KW-1133">Transmembrane helix</keyword>
<evidence type="ECO:0000256" key="1">
    <source>
        <dbReference type="SAM" id="Phobius"/>
    </source>
</evidence>
<dbReference type="AlphaFoldDB" id="A0A9P6RRW0"/>
<dbReference type="EMBL" id="JAAAIP010000052">
    <property type="protein sequence ID" value="KAG0327601.1"/>
    <property type="molecule type" value="Genomic_DNA"/>
</dbReference>
<organism evidence="2 3">
    <name type="scientific">Dissophora globulifera</name>
    <dbReference type="NCBI Taxonomy" id="979702"/>
    <lineage>
        <taxon>Eukaryota</taxon>
        <taxon>Fungi</taxon>
        <taxon>Fungi incertae sedis</taxon>
        <taxon>Mucoromycota</taxon>
        <taxon>Mortierellomycotina</taxon>
        <taxon>Mortierellomycetes</taxon>
        <taxon>Mortierellales</taxon>
        <taxon>Mortierellaceae</taxon>
        <taxon>Dissophora</taxon>
    </lineage>
</organism>